<gene>
    <name evidence="7" type="ORF">D9756_003812</name>
</gene>
<evidence type="ECO:0000256" key="3">
    <source>
        <dbReference type="ARBA" id="ARBA00023054"/>
    </source>
</evidence>
<evidence type="ECO:0000313" key="8">
    <source>
        <dbReference type="Proteomes" id="UP000559027"/>
    </source>
</evidence>
<protein>
    <recommendedName>
        <fullName evidence="9">Syntaxin</fullName>
    </recommendedName>
</protein>
<evidence type="ECO:0000256" key="2">
    <source>
        <dbReference type="ARBA" id="ARBA00022554"/>
    </source>
</evidence>
<evidence type="ECO:0000256" key="1">
    <source>
        <dbReference type="ARBA" id="ARBA00004116"/>
    </source>
</evidence>
<dbReference type="Pfam" id="PF00787">
    <property type="entry name" value="PX"/>
    <property type="match status" value="1"/>
</dbReference>
<dbReference type="AlphaFoldDB" id="A0A8H5DAT9"/>
<proteinExistence type="predicted"/>
<feature type="domain" description="T-SNARE coiled-coil homology" evidence="5">
    <location>
        <begin position="298"/>
        <end position="360"/>
    </location>
</feature>
<evidence type="ECO:0000259" key="6">
    <source>
        <dbReference type="PROSITE" id="PS50195"/>
    </source>
</evidence>
<dbReference type="Gene3D" id="3.30.1520.10">
    <property type="entry name" value="Phox-like domain"/>
    <property type="match status" value="1"/>
</dbReference>
<dbReference type="SMART" id="SM00397">
    <property type="entry name" value="t_SNARE"/>
    <property type="match status" value="1"/>
</dbReference>
<dbReference type="CDD" id="cd15858">
    <property type="entry name" value="SNARE_VAM7"/>
    <property type="match status" value="1"/>
</dbReference>
<dbReference type="SUPFAM" id="SSF64268">
    <property type="entry name" value="PX domain"/>
    <property type="match status" value="1"/>
</dbReference>
<evidence type="ECO:0000313" key="7">
    <source>
        <dbReference type="EMBL" id="KAF5355876.1"/>
    </source>
</evidence>
<evidence type="ECO:0008006" key="9">
    <source>
        <dbReference type="Google" id="ProtNLM"/>
    </source>
</evidence>
<evidence type="ECO:0000259" key="5">
    <source>
        <dbReference type="PROSITE" id="PS50192"/>
    </source>
</evidence>
<dbReference type="GO" id="GO:0007034">
    <property type="term" value="P:vacuolar transport"/>
    <property type="evidence" value="ECO:0007669"/>
    <property type="project" value="UniProtKB-ARBA"/>
</dbReference>
<dbReference type="PROSITE" id="PS50192">
    <property type="entry name" value="T_SNARE"/>
    <property type="match status" value="1"/>
</dbReference>
<organism evidence="7 8">
    <name type="scientific">Leucocoprinus leucothites</name>
    <dbReference type="NCBI Taxonomy" id="201217"/>
    <lineage>
        <taxon>Eukaryota</taxon>
        <taxon>Fungi</taxon>
        <taxon>Dikarya</taxon>
        <taxon>Basidiomycota</taxon>
        <taxon>Agaricomycotina</taxon>
        <taxon>Agaricomycetes</taxon>
        <taxon>Agaricomycetidae</taxon>
        <taxon>Agaricales</taxon>
        <taxon>Agaricineae</taxon>
        <taxon>Agaricaceae</taxon>
        <taxon>Leucocoprinus</taxon>
    </lineage>
</organism>
<keyword evidence="2" id="KW-0926">Vacuole</keyword>
<dbReference type="OrthoDB" id="428895at2759"/>
<dbReference type="GO" id="GO:0097576">
    <property type="term" value="P:vacuole fusion"/>
    <property type="evidence" value="ECO:0007669"/>
    <property type="project" value="UniProtKB-ARBA"/>
</dbReference>
<dbReference type="CDD" id="cd06897">
    <property type="entry name" value="PX_SNARE"/>
    <property type="match status" value="1"/>
</dbReference>
<dbReference type="SMART" id="SM00312">
    <property type="entry name" value="PX"/>
    <property type="match status" value="1"/>
</dbReference>
<dbReference type="SUPFAM" id="SSF58038">
    <property type="entry name" value="SNARE fusion complex"/>
    <property type="match status" value="1"/>
</dbReference>
<evidence type="ECO:0000256" key="4">
    <source>
        <dbReference type="ARBA" id="ARBA00054927"/>
    </source>
</evidence>
<name>A0A8H5DAT9_9AGAR</name>
<keyword evidence="8" id="KW-1185">Reference proteome</keyword>
<dbReference type="PROSITE" id="PS50195">
    <property type="entry name" value="PX"/>
    <property type="match status" value="1"/>
</dbReference>
<dbReference type="Proteomes" id="UP000559027">
    <property type="component" value="Unassembled WGS sequence"/>
</dbReference>
<comment type="caution">
    <text evidence="7">The sequence shown here is derived from an EMBL/GenBank/DDBJ whole genome shotgun (WGS) entry which is preliminary data.</text>
</comment>
<dbReference type="PANTHER" id="PTHR22775:SF3">
    <property type="entry name" value="SORTING NEXIN-13"/>
    <property type="match status" value="1"/>
</dbReference>
<dbReference type="GO" id="GO:0016192">
    <property type="term" value="P:vesicle-mediated transport"/>
    <property type="evidence" value="ECO:0007669"/>
    <property type="project" value="UniProtKB-ARBA"/>
</dbReference>
<dbReference type="FunFam" id="1.20.5.110:FF:000058">
    <property type="entry name" value="VAM7p Vacuolar SNARE protein"/>
    <property type="match status" value="1"/>
</dbReference>
<dbReference type="InterPro" id="IPR000727">
    <property type="entry name" value="T_SNARE_dom"/>
</dbReference>
<feature type="domain" description="PX" evidence="6">
    <location>
        <begin position="2"/>
        <end position="118"/>
    </location>
</feature>
<dbReference type="PANTHER" id="PTHR22775">
    <property type="entry name" value="SORTING NEXIN"/>
    <property type="match status" value="1"/>
</dbReference>
<accession>A0A8H5DAT9</accession>
<dbReference type="GO" id="GO:0035091">
    <property type="term" value="F:phosphatidylinositol binding"/>
    <property type="evidence" value="ECO:0007669"/>
    <property type="project" value="InterPro"/>
</dbReference>
<reference evidence="7 8" key="1">
    <citation type="journal article" date="2020" name="ISME J.">
        <title>Uncovering the hidden diversity of litter-decomposition mechanisms in mushroom-forming fungi.</title>
        <authorList>
            <person name="Floudas D."/>
            <person name="Bentzer J."/>
            <person name="Ahren D."/>
            <person name="Johansson T."/>
            <person name="Persson P."/>
            <person name="Tunlid A."/>
        </authorList>
    </citation>
    <scope>NUCLEOTIDE SEQUENCE [LARGE SCALE GENOMIC DNA]</scope>
    <source>
        <strain evidence="7 8">CBS 146.42</strain>
    </source>
</reference>
<dbReference type="GO" id="GO:0000329">
    <property type="term" value="C:fungal-type vacuole membrane"/>
    <property type="evidence" value="ECO:0007669"/>
    <property type="project" value="UniProtKB-ARBA"/>
</dbReference>
<comment type="function">
    <text evidence="4">Essential for proper morphogenesis of the vacuole. May exist as structural reinforcement on the surface of the vacuolar membrane and be required for maintenance against rupture by osmotic pressure.</text>
</comment>
<dbReference type="InterPro" id="IPR036871">
    <property type="entry name" value="PX_dom_sf"/>
</dbReference>
<dbReference type="EMBL" id="JAACJO010000007">
    <property type="protein sequence ID" value="KAF5355876.1"/>
    <property type="molecule type" value="Genomic_DNA"/>
</dbReference>
<sequence length="361" mass="40368">MTAIQAIFVRGYEERPIPKAHIVYRIEIQAHVRSWYIWRRYSEFDDLNITFTKSIGAPPCSLPPKHKFSMLRSHNNTKILEERKEGLEQYLRAIVSAKDDQWRDHFAFREFLGIPAGRQGSTAQVTSPAQFTSSSWLDEHLDIQARLRDVWADINKRDALSDRGDVASSHKSNVNAKTKLAGLLSRIGTLGKGLEELALAGMNEGELQRRTDMVARLQDDCEKLNKVVTVARQTSAAARASTAGASSALNPASESDREALLGFKALGKPARRVFGASEPQETEVTRPLDNVGLLGLQQVQVQQQDQKLSGLTTILQRQRQLGEAINNEIHEQNELLDSLSNDVDIVSGKLHRTNRELNRLG</sequence>
<comment type="subcellular location">
    <subcellularLocation>
        <location evidence="1">Vacuole</location>
    </subcellularLocation>
</comment>
<dbReference type="Gene3D" id="1.20.5.110">
    <property type="match status" value="1"/>
</dbReference>
<keyword evidence="3" id="KW-0175">Coiled coil</keyword>
<dbReference type="InterPro" id="IPR001683">
    <property type="entry name" value="PX_dom"/>
</dbReference>